<feature type="domain" description="Sulfatase N-terminal" evidence="6">
    <location>
        <begin position="38"/>
        <end position="338"/>
    </location>
</feature>
<comment type="caution">
    <text evidence="7">The sequence shown here is derived from an EMBL/GenBank/DDBJ whole genome shotgun (WGS) entry which is preliminary data.</text>
</comment>
<dbReference type="OrthoDB" id="1390125at2"/>
<feature type="chain" id="PRO_5012666320" evidence="5">
    <location>
        <begin position="21"/>
        <end position="436"/>
    </location>
</feature>
<proteinExistence type="inferred from homology"/>
<dbReference type="GO" id="GO:0004065">
    <property type="term" value="F:arylsulfatase activity"/>
    <property type="evidence" value="ECO:0007669"/>
    <property type="project" value="TreeGrafter"/>
</dbReference>
<evidence type="ECO:0000256" key="3">
    <source>
        <dbReference type="ARBA" id="ARBA00022801"/>
    </source>
</evidence>
<dbReference type="Proteomes" id="UP000194221">
    <property type="component" value="Unassembled WGS sequence"/>
</dbReference>
<evidence type="ECO:0000256" key="5">
    <source>
        <dbReference type="SAM" id="SignalP"/>
    </source>
</evidence>
<evidence type="ECO:0000313" key="8">
    <source>
        <dbReference type="Proteomes" id="UP000194221"/>
    </source>
</evidence>
<comment type="similarity">
    <text evidence="1">Belongs to the sulfatase family.</text>
</comment>
<dbReference type="InParanoid" id="A0A1Y2PG24"/>
<dbReference type="PROSITE" id="PS51257">
    <property type="entry name" value="PROKAR_LIPOPROTEIN"/>
    <property type="match status" value="1"/>
</dbReference>
<accession>A0A1Y2PG24</accession>
<dbReference type="InterPro" id="IPR024607">
    <property type="entry name" value="Sulfatase_CS"/>
</dbReference>
<dbReference type="PANTHER" id="PTHR42693">
    <property type="entry name" value="ARYLSULFATASE FAMILY MEMBER"/>
    <property type="match status" value="1"/>
</dbReference>
<dbReference type="Gene3D" id="3.40.720.10">
    <property type="entry name" value="Alkaline Phosphatase, subunit A"/>
    <property type="match status" value="2"/>
</dbReference>
<dbReference type="EMBL" id="LAPZ01000001">
    <property type="protein sequence ID" value="OSY89110.1"/>
    <property type="molecule type" value="Genomic_DNA"/>
</dbReference>
<reference evidence="7 8" key="1">
    <citation type="submission" date="2015-03" db="EMBL/GenBank/DDBJ databases">
        <title>Genome sequence of Tenacibaculum sp. S2-2, isolated from intestinal microbiota of sea cucumber, Apostichopus japonicas.</title>
        <authorList>
            <person name="Shao Z."/>
            <person name="Wang L."/>
            <person name="Li X."/>
        </authorList>
    </citation>
    <scope>NUCLEOTIDE SEQUENCE [LARGE SCALE GENOMIC DNA]</scope>
    <source>
        <strain evidence="7 8">S2-2</strain>
    </source>
</reference>
<evidence type="ECO:0000256" key="4">
    <source>
        <dbReference type="ARBA" id="ARBA00022837"/>
    </source>
</evidence>
<keyword evidence="5" id="KW-0732">Signal</keyword>
<dbReference type="PROSITE" id="PS00523">
    <property type="entry name" value="SULFATASE_1"/>
    <property type="match status" value="1"/>
</dbReference>
<dbReference type="PANTHER" id="PTHR42693:SF33">
    <property type="entry name" value="ARYLSULFATASE"/>
    <property type="match status" value="1"/>
</dbReference>
<dbReference type="RefSeq" id="WP_086028903.1">
    <property type="nucleotide sequence ID" value="NZ_LAPZ01000001.1"/>
</dbReference>
<gene>
    <name evidence="7" type="ORF">WH52_00155</name>
</gene>
<evidence type="ECO:0000259" key="6">
    <source>
        <dbReference type="Pfam" id="PF00884"/>
    </source>
</evidence>
<keyword evidence="2" id="KW-0479">Metal-binding</keyword>
<protein>
    <submittedName>
        <fullName evidence="7">Sulfatase</fullName>
    </submittedName>
</protein>
<evidence type="ECO:0000256" key="1">
    <source>
        <dbReference type="ARBA" id="ARBA00008779"/>
    </source>
</evidence>
<keyword evidence="3" id="KW-0378">Hydrolase</keyword>
<dbReference type="InterPro" id="IPR000917">
    <property type="entry name" value="Sulfatase_N"/>
</dbReference>
<organism evidence="7 8">
    <name type="scientific">Tenacibaculum holothuriorum</name>
    <dbReference type="NCBI Taxonomy" id="1635173"/>
    <lineage>
        <taxon>Bacteria</taxon>
        <taxon>Pseudomonadati</taxon>
        <taxon>Bacteroidota</taxon>
        <taxon>Flavobacteriia</taxon>
        <taxon>Flavobacteriales</taxon>
        <taxon>Flavobacteriaceae</taxon>
        <taxon>Tenacibaculum</taxon>
    </lineage>
</organism>
<dbReference type="Pfam" id="PF00884">
    <property type="entry name" value="Sulfatase"/>
    <property type="match status" value="1"/>
</dbReference>
<dbReference type="STRING" id="1635173.WH52_00155"/>
<dbReference type="GO" id="GO:0046872">
    <property type="term" value="F:metal ion binding"/>
    <property type="evidence" value="ECO:0007669"/>
    <property type="project" value="UniProtKB-KW"/>
</dbReference>
<dbReference type="InterPro" id="IPR017850">
    <property type="entry name" value="Alkaline_phosphatase_core_sf"/>
</dbReference>
<keyword evidence="4" id="KW-0106">Calcium</keyword>
<keyword evidence="8" id="KW-1185">Reference proteome</keyword>
<evidence type="ECO:0000313" key="7">
    <source>
        <dbReference type="EMBL" id="OSY89110.1"/>
    </source>
</evidence>
<dbReference type="AlphaFoldDB" id="A0A1Y2PG24"/>
<sequence>MKSTNIPLILLISLFFFSCGSDTSVVEEDPIPTQNSKPNILLIIADDMGLDATPGFNVGTTKPNMPNLQNMINTGVRFTNLWAYPTCTPTRGSILTGKYGFRTNVKKVQDVMSTSETSLQKYLDDKGSGYSNAIIGKWHLSRDENHPTQMGIDYYAGLLSGSVQSYTNWSFTQNGATTTSTEYTTTKFTDLAIDWIKQQEQPWFLWLAYNAPHTPFHLPPANLHSQGNLPSDQASVDANPLPYYMAMIEAMDTEIGRLLSSMTQAEKDNTIIIFIGDNGTPNQVAQDYRGTRVKGTVYQGGVNVPMIVSGKNVMRSNQSDNSLLNTVDLFATIADIAGTGTTQHYDSNSFKELFTSSSTSNIRDFAYTELGKGTGDDDITIRNLTHKYIKFTDGSEALYNLNDDFFETNNLLTSTLDAEDQQQLDNLKQTLNNLKN</sequence>
<dbReference type="SUPFAM" id="SSF53649">
    <property type="entry name" value="Alkaline phosphatase-like"/>
    <property type="match status" value="1"/>
</dbReference>
<dbReference type="InterPro" id="IPR050738">
    <property type="entry name" value="Sulfatase"/>
</dbReference>
<evidence type="ECO:0000256" key="2">
    <source>
        <dbReference type="ARBA" id="ARBA00022723"/>
    </source>
</evidence>
<feature type="signal peptide" evidence="5">
    <location>
        <begin position="1"/>
        <end position="20"/>
    </location>
</feature>
<name>A0A1Y2PG24_9FLAO</name>